<dbReference type="WBParaSite" id="jg7513">
    <property type="protein sequence ID" value="jg7513"/>
    <property type="gene ID" value="jg7513"/>
</dbReference>
<dbReference type="Proteomes" id="UP000887574">
    <property type="component" value="Unplaced"/>
</dbReference>
<evidence type="ECO:0000313" key="2">
    <source>
        <dbReference type="WBParaSite" id="jg7513"/>
    </source>
</evidence>
<sequence>MLLWLSGSLPWKQFEDSPAKVFELKKSFVENAAIEVPKLLKSKKEASLIIKFYKFVGEMEYGELIDFPNLLESL</sequence>
<proteinExistence type="predicted"/>
<evidence type="ECO:0000313" key="1">
    <source>
        <dbReference type="Proteomes" id="UP000887574"/>
    </source>
</evidence>
<accession>A0A915EL86</accession>
<protein>
    <submittedName>
        <fullName evidence="2">Uncharacterized protein</fullName>
    </submittedName>
</protein>
<keyword evidence="1" id="KW-1185">Reference proteome</keyword>
<reference evidence="2" key="1">
    <citation type="submission" date="2022-11" db="UniProtKB">
        <authorList>
            <consortium name="WormBaseParasite"/>
        </authorList>
    </citation>
    <scope>IDENTIFICATION</scope>
</reference>
<dbReference type="Gene3D" id="1.10.510.10">
    <property type="entry name" value="Transferase(Phosphotransferase) domain 1"/>
    <property type="match status" value="1"/>
</dbReference>
<organism evidence="1 2">
    <name type="scientific">Ditylenchus dipsaci</name>
    <dbReference type="NCBI Taxonomy" id="166011"/>
    <lineage>
        <taxon>Eukaryota</taxon>
        <taxon>Metazoa</taxon>
        <taxon>Ecdysozoa</taxon>
        <taxon>Nematoda</taxon>
        <taxon>Chromadorea</taxon>
        <taxon>Rhabditida</taxon>
        <taxon>Tylenchina</taxon>
        <taxon>Tylenchomorpha</taxon>
        <taxon>Sphaerularioidea</taxon>
        <taxon>Anguinidae</taxon>
        <taxon>Anguininae</taxon>
        <taxon>Ditylenchus</taxon>
    </lineage>
</organism>
<dbReference type="AlphaFoldDB" id="A0A915EL86"/>
<name>A0A915EL86_9BILA</name>